<dbReference type="Gene3D" id="2.60.40.420">
    <property type="entry name" value="Cupredoxins - blue copper proteins"/>
    <property type="match status" value="1"/>
</dbReference>
<dbReference type="AlphaFoldDB" id="M0IUX9"/>
<evidence type="ECO:0000256" key="1">
    <source>
        <dbReference type="ARBA" id="ARBA00022723"/>
    </source>
</evidence>
<dbReference type="EMBL" id="AOLP01000019">
    <property type="protein sequence ID" value="EMA00506.1"/>
    <property type="molecule type" value="Genomic_DNA"/>
</dbReference>
<dbReference type="InterPro" id="IPR008972">
    <property type="entry name" value="Cupredoxin"/>
</dbReference>
<evidence type="ECO:0000259" key="3">
    <source>
        <dbReference type="Pfam" id="PF00127"/>
    </source>
</evidence>
<sequence length="125" mass="12658">MTDGNVDMSRRAFLGAAAGGAAVAATSGTAAAQTEEPDFGGHIDGIDGGYEDLRGESEVTIEVGAEGNGGNLAFSPAGVWIDTGTTVTWEWTGEGGGHNVVASEGASLGLAYFFMKYGGDYDVQD</sequence>
<dbReference type="PATRIC" id="fig|662478.6.peg.3692"/>
<gene>
    <name evidence="4" type="ORF">C438_18675</name>
</gene>
<accession>M0IUX9</accession>
<keyword evidence="2" id="KW-0186">Copper</keyword>
<protein>
    <submittedName>
        <fullName evidence="4">Halocyanin</fullName>
    </submittedName>
</protein>
<keyword evidence="5" id="KW-1185">Reference proteome</keyword>
<evidence type="ECO:0000256" key="2">
    <source>
        <dbReference type="ARBA" id="ARBA00023008"/>
    </source>
</evidence>
<dbReference type="PROSITE" id="PS51318">
    <property type="entry name" value="TAT"/>
    <property type="match status" value="1"/>
</dbReference>
<feature type="domain" description="Blue (type 1) copper" evidence="3">
    <location>
        <begin position="63"/>
        <end position="111"/>
    </location>
</feature>
<dbReference type="GO" id="GO:0009055">
    <property type="term" value="F:electron transfer activity"/>
    <property type="evidence" value="ECO:0007669"/>
    <property type="project" value="InterPro"/>
</dbReference>
<dbReference type="InterPro" id="IPR006311">
    <property type="entry name" value="TAT_signal"/>
</dbReference>
<evidence type="ECO:0000313" key="4">
    <source>
        <dbReference type="EMBL" id="EMA00506.1"/>
    </source>
</evidence>
<organism evidence="4 5">
    <name type="scientific">Haloferax denitrificans ATCC 35960</name>
    <dbReference type="NCBI Taxonomy" id="662478"/>
    <lineage>
        <taxon>Archaea</taxon>
        <taxon>Methanobacteriati</taxon>
        <taxon>Methanobacteriota</taxon>
        <taxon>Stenosarchaea group</taxon>
        <taxon>Halobacteria</taxon>
        <taxon>Halobacteriales</taxon>
        <taxon>Haloferacaceae</taxon>
        <taxon>Haloferax</taxon>
    </lineage>
</organism>
<evidence type="ECO:0000313" key="5">
    <source>
        <dbReference type="Proteomes" id="UP000011553"/>
    </source>
</evidence>
<comment type="caution">
    <text evidence="4">The sequence shown here is derived from an EMBL/GenBank/DDBJ whole genome shotgun (WGS) entry which is preliminary data.</text>
</comment>
<dbReference type="GO" id="GO:0005507">
    <property type="term" value="F:copper ion binding"/>
    <property type="evidence" value="ECO:0007669"/>
    <property type="project" value="InterPro"/>
</dbReference>
<dbReference type="SUPFAM" id="SSF49503">
    <property type="entry name" value="Cupredoxins"/>
    <property type="match status" value="1"/>
</dbReference>
<dbReference type="Pfam" id="PF00127">
    <property type="entry name" value="Copper-bind"/>
    <property type="match status" value="1"/>
</dbReference>
<proteinExistence type="predicted"/>
<keyword evidence="1" id="KW-0479">Metal-binding</keyword>
<dbReference type="InterPro" id="IPR000923">
    <property type="entry name" value="BlueCu_1"/>
</dbReference>
<name>M0IUX9_9EURY</name>
<reference evidence="4 5" key="1">
    <citation type="journal article" date="2014" name="PLoS Genet.">
        <title>Phylogenetically driven sequencing of extremely halophilic archaea reveals strategies for static and dynamic osmo-response.</title>
        <authorList>
            <person name="Becker E.A."/>
            <person name="Seitzer P.M."/>
            <person name="Tritt A."/>
            <person name="Larsen D."/>
            <person name="Krusor M."/>
            <person name="Yao A.I."/>
            <person name="Wu D."/>
            <person name="Madern D."/>
            <person name="Eisen J.A."/>
            <person name="Darling A.E."/>
            <person name="Facciotti M.T."/>
        </authorList>
    </citation>
    <scope>NUCLEOTIDE SEQUENCE [LARGE SCALE GENOMIC DNA]</scope>
    <source>
        <strain evidence="4 5">ATCC 35960</strain>
    </source>
</reference>
<dbReference type="Proteomes" id="UP000011553">
    <property type="component" value="Unassembled WGS sequence"/>
</dbReference>